<dbReference type="KEGG" id="mhf:MHF_0436"/>
<dbReference type="AlphaFoldDB" id="F6FHA7"/>
<organism evidence="1 2">
    <name type="scientific">Mycoplasma haemofelis (strain Ohio2)</name>
    <dbReference type="NCBI Taxonomy" id="859194"/>
    <lineage>
        <taxon>Bacteria</taxon>
        <taxon>Bacillati</taxon>
        <taxon>Mycoplasmatota</taxon>
        <taxon>Mollicutes</taxon>
        <taxon>Mycoplasmataceae</taxon>
        <taxon>Mycoplasma</taxon>
    </lineage>
</organism>
<gene>
    <name evidence="1" type="ordered locus">MHF_0436</name>
</gene>
<reference key="2">
    <citation type="submission" date="2011-05" db="EMBL/GenBank/DDBJ databases">
        <title>The Genome of Mycoplasma haemofelis Strain Ohio2, a pathogenic hemoplasma of the cat.</title>
        <authorList>
            <person name="Santos A.P."/>
            <person name="Guimaraes A.M.S."/>
            <person name="SanMiguel P.J."/>
            <person name="Martin S.W."/>
            <person name="Messick J.B."/>
        </authorList>
    </citation>
    <scope>NUCLEOTIDE SEQUENCE</scope>
    <source>
        <strain>Ohio2</strain>
    </source>
</reference>
<accession>F6FHA7</accession>
<evidence type="ECO:0000313" key="2">
    <source>
        <dbReference type="Proteomes" id="UP000007952"/>
    </source>
</evidence>
<reference evidence="1 2" key="1">
    <citation type="journal article" date="2011" name="J. Bacteriol.">
        <title>Complete genome sequences of two hemotropic Mycoplasmas, Mycoplasma haemofelis strain Ohio2 and Mycoplasma suis strain Illinois.</title>
        <authorList>
            <person name="Messick J.B."/>
            <person name="Santos A.P."/>
            <person name="Guimaraes A.M."/>
        </authorList>
    </citation>
    <scope>NUCLEOTIDE SEQUENCE [LARGE SCALE GENOMIC DNA]</scope>
    <source>
        <strain evidence="1 2">Ohio2</strain>
    </source>
</reference>
<dbReference type="Proteomes" id="UP000007952">
    <property type="component" value="Chromosome"/>
</dbReference>
<evidence type="ECO:0000313" key="1">
    <source>
        <dbReference type="EMBL" id="AEG72712.1"/>
    </source>
</evidence>
<dbReference type="STRING" id="859194.MHF_0436"/>
<sequence length="119" mass="13136">MPNLPLIGSIAAVGRVAGVGGLALELSKPKSQHTSLTKSEESSSLKVSKRCEIFHIQSTPNLTVKKVEESSLRGQVSDSSFWNSVDSDCKTKEKIYVASRDNRWVYDKSEQNKGWKVIP</sequence>
<protein>
    <submittedName>
        <fullName evidence="1">Uncharacterized protein</fullName>
    </submittedName>
</protein>
<name>F6FHA7_MYCHI</name>
<dbReference type="HOGENOM" id="CLU_139732_0_0_14"/>
<proteinExistence type="predicted"/>
<dbReference type="BioCyc" id="MHAE859194:G1GR7-428-MONOMER"/>
<dbReference type="EMBL" id="CP002808">
    <property type="protein sequence ID" value="AEG72712.1"/>
    <property type="molecule type" value="Genomic_DNA"/>
</dbReference>